<keyword evidence="5 8" id="KW-0067">ATP-binding</keyword>
<evidence type="ECO:0000256" key="6">
    <source>
        <dbReference type="ARBA" id="ARBA00022842"/>
    </source>
</evidence>
<keyword evidence="7 8" id="KW-0315">Glutamine amidotransferase</keyword>
<dbReference type="EC" id="6.3.5.11" evidence="8"/>
<keyword evidence="6 8" id="KW-0460">Magnesium</keyword>
<feature type="region of interest" description="Disordered" evidence="9">
    <location>
        <begin position="407"/>
        <end position="435"/>
    </location>
</feature>
<evidence type="ECO:0000259" key="10">
    <source>
        <dbReference type="Pfam" id="PF01656"/>
    </source>
</evidence>
<feature type="site" description="Increases nucleophilicity of active site Cys" evidence="8">
    <location>
        <position position="465"/>
    </location>
</feature>
<protein>
    <recommendedName>
        <fullName evidence="8">Cobyrinate a,c-diamide synthase</fullName>
        <ecNumber evidence="8">6.3.5.11</ecNumber>
    </recommendedName>
    <alternativeName>
        <fullName evidence="8">Cobyrinic acid a,c-diamide synthetase</fullName>
    </alternativeName>
</protein>
<dbReference type="NCBIfam" id="NF002204">
    <property type="entry name" value="PRK01077.1"/>
    <property type="match status" value="1"/>
</dbReference>
<dbReference type="InterPro" id="IPR027417">
    <property type="entry name" value="P-loop_NTPase"/>
</dbReference>
<accession>A0ABT5C1I5</accession>
<dbReference type="Gene3D" id="3.40.50.300">
    <property type="entry name" value="P-loop containing nucleotide triphosphate hydrolases"/>
    <property type="match status" value="2"/>
</dbReference>
<keyword evidence="2 8" id="KW-0169">Cobalamin biosynthesis</keyword>
<organism evidence="12 13">
    <name type="scientific">Sorangium atrum</name>
    <dbReference type="NCBI Taxonomy" id="2995308"/>
    <lineage>
        <taxon>Bacteria</taxon>
        <taxon>Pseudomonadati</taxon>
        <taxon>Myxococcota</taxon>
        <taxon>Polyangia</taxon>
        <taxon>Polyangiales</taxon>
        <taxon>Polyangiaceae</taxon>
        <taxon>Sorangium</taxon>
    </lineage>
</organism>
<dbReference type="SUPFAM" id="SSF52317">
    <property type="entry name" value="Class I glutamine amidotransferase-like"/>
    <property type="match status" value="1"/>
</dbReference>
<dbReference type="Proteomes" id="UP001217485">
    <property type="component" value="Unassembled WGS sequence"/>
</dbReference>
<comment type="caution">
    <text evidence="12">The sequence shown here is derived from an EMBL/GenBank/DDBJ whole genome shotgun (WGS) entry which is preliminary data.</text>
</comment>
<dbReference type="NCBIfam" id="TIGR00379">
    <property type="entry name" value="cobB"/>
    <property type="match status" value="1"/>
</dbReference>
<feature type="domain" description="CobB/CobQ-like glutamine amidotransferase" evidence="11">
    <location>
        <begin position="257"/>
        <end position="471"/>
    </location>
</feature>
<comment type="function">
    <text evidence="8">Catalyzes the ATP-dependent amidation of the two carboxylate groups at positions a and c of cobyrinate, using either L-glutamine or ammonia as the nitrogen source.</text>
</comment>
<dbReference type="SUPFAM" id="SSF52540">
    <property type="entry name" value="P-loop containing nucleoside triphosphate hydrolases"/>
    <property type="match status" value="1"/>
</dbReference>
<evidence type="ECO:0000313" key="12">
    <source>
        <dbReference type="EMBL" id="MDC0680259.1"/>
    </source>
</evidence>
<comment type="domain">
    <text evidence="8">Comprises of two domains. The C-terminal domain contains the binding site for glutamine and catalyzes the hydrolysis of this substrate to glutamate and ammonia. The N-terminal domain is anticipated to bind ATP and cobyrinate and catalyzes the ultimate synthesis of the diamide product. The ammonia produced via the glutaminase domain is probably translocated to the adjacent domain via a molecular tunnel, where it reacts with an activated intermediate.</text>
</comment>
<dbReference type="RefSeq" id="WP_272097292.1">
    <property type="nucleotide sequence ID" value="NZ_JAQNDK010000002.1"/>
</dbReference>
<evidence type="ECO:0000256" key="2">
    <source>
        <dbReference type="ARBA" id="ARBA00022573"/>
    </source>
</evidence>
<gene>
    <name evidence="8" type="primary">cbiA</name>
    <name evidence="12" type="ORF">POL72_21130</name>
</gene>
<dbReference type="InterPro" id="IPR011698">
    <property type="entry name" value="GATase_3"/>
</dbReference>
<comment type="miscellaneous">
    <text evidence="8">The a and c carboxylates of cobyrinate are activated for nucleophilic attack via formation of a phosphorylated intermediate by ATP. CbiA catalyzes first the amidation of the c-carboxylate, and then that of the a-carboxylate.</text>
</comment>
<dbReference type="CDD" id="cd05388">
    <property type="entry name" value="CobB_N"/>
    <property type="match status" value="1"/>
</dbReference>
<keyword evidence="13" id="KW-1185">Reference proteome</keyword>
<dbReference type="InterPro" id="IPR002586">
    <property type="entry name" value="CobQ/CobB/MinD/ParA_Nub-bd_dom"/>
</dbReference>
<keyword evidence="3 8" id="KW-0436">Ligase</keyword>
<dbReference type="EMBL" id="JAQNDK010000002">
    <property type="protein sequence ID" value="MDC0680259.1"/>
    <property type="molecule type" value="Genomic_DNA"/>
</dbReference>
<evidence type="ECO:0000313" key="13">
    <source>
        <dbReference type="Proteomes" id="UP001217485"/>
    </source>
</evidence>
<dbReference type="PANTHER" id="PTHR43873">
    <property type="entry name" value="COBYRINATE A,C-DIAMIDE SYNTHASE"/>
    <property type="match status" value="1"/>
</dbReference>
<comment type="pathway">
    <text evidence="8">Cofactor biosynthesis; adenosylcobalamin biosynthesis; cob(II)yrinate a,c-diamide from sirohydrochlorin (anaerobic route): step 10/10.</text>
</comment>
<dbReference type="Gene3D" id="3.40.50.880">
    <property type="match status" value="1"/>
</dbReference>
<dbReference type="InterPro" id="IPR029062">
    <property type="entry name" value="Class_I_gatase-like"/>
</dbReference>
<comment type="cofactor">
    <cofactor evidence="1 8">
        <name>Mg(2+)</name>
        <dbReference type="ChEBI" id="CHEBI:18420"/>
    </cofactor>
</comment>
<evidence type="ECO:0000256" key="8">
    <source>
        <dbReference type="HAMAP-Rule" id="MF_00027"/>
    </source>
</evidence>
<reference evidence="12 13" key="1">
    <citation type="submission" date="2023-01" db="EMBL/GenBank/DDBJ databases">
        <title>Minimal conservation of predation-associated metabolite biosynthetic gene clusters underscores biosynthetic potential of Myxococcota including descriptions for ten novel species: Archangium lansinium sp. nov., Myxococcus landrumus sp. nov., Nannocystis bai.</title>
        <authorList>
            <person name="Ahearne A."/>
            <person name="Stevens C."/>
            <person name="Dowd S."/>
        </authorList>
    </citation>
    <scope>NUCLEOTIDE SEQUENCE [LARGE SCALE GENOMIC DNA]</scope>
    <source>
        <strain evidence="12 13">WIWO2</strain>
    </source>
</reference>
<evidence type="ECO:0000259" key="11">
    <source>
        <dbReference type="Pfam" id="PF07685"/>
    </source>
</evidence>
<evidence type="ECO:0000256" key="5">
    <source>
        <dbReference type="ARBA" id="ARBA00022840"/>
    </source>
</evidence>
<name>A0ABT5C1I5_9BACT</name>
<keyword evidence="4 8" id="KW-0547">Nucleotide-binding</keyword>
<dbReference type="PROSITE" id="PS51274">
    <property type="entry name" value="GATASE_COBBQ"/>
    <property type="match status" value="1"/>
</dbReference>
<evidence type="ECO:0000256" key="1">
    <source>
        <dbReference type="ARBA" id="ARBA00001946"/>
    </source>
</evidence>
<dbReference type="Pfam" id="PF07685">
    <property type="entry name" value="GATase_3"/>
    <property type="match status" value="1"/>
</dbReference>
<evidence type="ECO:0000256" key="7">
    <source>
        <dbReference type="ARBA" id="ARBA00022962"/>
    </source>
</evidence>
<evidence type="ECO:0000256" key="9">
    <source>
        <dbReference type="SAM" id="MobiDB-lite"/>
    </source>
</evidence>
<comment type="catalytic activity">
    <reaction evidence="8">
        <text>cob(II)yrinate + 2 L-glutamine + 2 ATP + 2 H2O = cob(II)yrinate a,c diamide + 2 L-glutamate + 2 ADP + 2 phosphate + 2 H(+)</text>
        <dbReference type="Rhea" id="RHEA:26289"/>
        <dbReference type="ChEBI" id="CHEBI:15377"/>
        <dbReference type="ChEBI" id="CHEBI:15378"/>
        <dbReference type="ChEBI" id="CHEBI:29985"/>
        <dbReference type="ChEBI" id="CHEBI:30616"/>
        <dbReference type="ChEBI" id="CHEBI:43474"/>
        <dbReference type="ChEBI" id="CHEBI:58359"/>
        <dbReference type="ChEBI" id="CHEBI:58537"/>
        <dbReference type="ChEBI" id="CHEBI:58894"/>
        <dbReference type="ChEBI" id="CHEBI:456216"/>
        <dbReference type="EC" id="6.3.5.11"/>
    </reaction>
</comment>
<proteinExistence type="inferred from homology"/>
<evidence type="ECO:0000256" key="3">
    <source>
        <dbReference type="ARBA" id="ARBA00022598"/>
    </source>
</evidence>
<feature type="active site" description="Nucleophile" evidence="8">
    <location>
        <position position="339"/>
    </location>
</feature>
<dbReference type="CDD" id="cd03130">
    <property type="entry name" value="GATase1_CobB"/>
    <property type="match status" value="1"/>
</dbReference>
<dbReference type="PANTHER" id="PTHR43873:SF1">
    <property type="entry name" value="COBYRINATE A,C-DIAMIDE SYNTHASE"/>
    <property type="match status" value="1"/>
</dbReference>
<feature type="domain" description="CobQ/CobB/MinD/ParA nucleotide binding" evidence="10">
    <location>
        <begin position="8"/>
        <end position="194"/>
    </location>
</feature>
<dbReference type="Pfam" id="PF01656">
    <property type="entry name" value="CbiA"/>
    <property type="match status" value="1"/>
</dbReference>
<comment type="similarity">
    <text evidence="8">Belongs to the CobB/CbiA family.</text>
</comment>
<dbReference type="InterPro" id="IPR004484">
    <property type="entry name" value="CbiA/CobB_synth"/>
</dbReference>
<sequence length="490" mass="51901">MSRAIPRLVVAGTASGVGKTTATVAIARALRARGMRVALFKCGPDYLDPTYHARAVAGTSHNLDGWMMGRDAVLSTFAAEAAGADVALIEGVMGLFDGASPTGEEGSTAEIAKWLEAPVALVVDASGMARSVAALVQGFAGFDPALRVAAVVCNQVGSRGHLDILRQAQAQVNRSLPVLGGLPRDEAQRFPERHLGLRTADEAALPEERLDHWGAQAEAWIGLDALLEIARAAPPLPAADAAATPDAAAGAQRGRARIGVAFDEAFHFYYADNLRRLEAAGAELVRFSPIRDARLPDVDALYLGGGYPEVHAERLADNAALRDEIRAFAGRGGPIYAECGGLMYLTEAIRTLDGRAHAMVGLVPAEAVMCEKLQALGYVEVETQARTILGGAGLRFRGHQFRYSELRPSQRAATAPAEPPPAQAPSQPEHAPLPIEHAYSVRRRRGGQVTREGYRAGSVLASYVHAHWASNPIVPEGLVASAAAHKERAR</sequence>
<dbReference type="HAMAP" id="MF_00027">
    <property type="entry name" value="CobB_CbiA"/>
    <property type="match status" value="1"/>
</dbReference>
<evidence type="ECO:0000256" key="4">
    <source>
        <dbReference type="ARBA" id="ARBA00022741"/>
    </source>
</evidence>